<dbReference type="GO" id="GO:0016020">
    <property type="term" value="C:membrane"/>
    <property type="evidence" value="ECO:0000318"/>
    <property type="project" value="GO_Central"/>
</dbReference>
<protein>
    <recommendedName>
        <fullName evidence="5">Osiris 18</fullName>
    </recommendedName>
</protein>
<keyword evidence="4" id="KW-1185">Reference proteome</keyword>
<dbReference type="HOGENOM" id="CLU_064169_0_0_1"/>
<dbReference type="STRING" id="7070.D6X0W6"/>
<dbReference type="EMBL" id="KQ971372">
    <property type="protein sequence ID" value="EFA10564.1"/>
    <property type="molecule type" value="Genomic_DNA"/>
</dbReference>
<dbReference type="OrthoDB" id="8119930at2759"/>
<dbReference type="OMA" id="ALQWFNA"/>
<dbReference type="InterPro" id="IPR012464">
    <property type="entry name" value="DUF1676"/>
</dbReference>
<evidence type="ECO:0000313" key="3">
    <source>
        <dbReference type="EMBL" id="EFA10564.1"/>
    </source>
</evidence>
<evidence type="ECO:0000256" key="2">
    <source>
        <dbReference type="SAM" id="SignalP"/>
    </source>
</evidence>
<keyword evidence="1" id="KW-0812">Transmembrane</keyword>
<dbReference type="PANTHER" id="PTHR21879">
    <property type="entry name" value="FI03362P-RELATED-RELATED"/>
    <property type="match status" value="1"/>
</dbReference>
<evidence type="ECO:0000313" key="4">
    <source>
        <dbReference type="Proteomes" id="UP000007266"/>
    </source>
</evidence>
<evidence type="ECO:0000256" key="1">
    <source>
        <dbReference type="SAM" id="Phobius"/>
    </source>
</evidence>
<gene>
    <name evidence="3" type="primary">AUGUSTUS-3.0.2_12820</name>
    <name evidence="3" type="ORF">TcasGA2_TC012820</name>
</gene>
<reference evidence="3 4" key="2">
    <citation type="journal article" date="2010" name="Nucleic Acids Res.">
        <title>BeetleBase in 2010: revisions to provide comprehensive genomic information for Tribolium castaneum.</title>
        <authorList>
            <person name="Kim H.S."/>
            <person name="Murphy T."/>
            <person name="Xia J."/>
            <person name="Caragea D."/>
            <person name="Park Y."/>
            <person name="Beeman R.W."/>
            <person name="Lorenzen M.D."/>
            <person name="Butcher S."/>
            <person name="Manak J.R."/>
            <person name="Brown S.J."/>
        </authorList>
    </citation>
    <scope>GENOME REANNOTATION</scope>
    <source>
        <strain evidence="3 4">Georgia GA2</strain>
    </source>
</reference>
<keyword evidence="2" id="KW-0732">Signal</keyword>
<keyword evidence="1" id="KW-0472">Membrane</keyword>
<organism evidence="3 4">
    <name type="scientific">Tribolium castaneum</name>
    <name type="common">Red flour beetle</name>
    <dbReference type="NCBI Taxonomy" id="7070"/>
    <lineage>
        <taxon>Eukaryota</taxon>
        <taxon>Metazoa</taxon>
        <taxon>Ecdysozoa</taxon>
        <taxon>Arthropoda</taxon>
        <taxon>Hexapoda</taxon>
        <taxon>Insecta</taxon>
        <taxon>Pterygota</taxon>
        <taxon>Neoptera</taxon>
        <taxon>Endopterygota</taxon>
        <taxon>Coleoptera</taxon>
        <taxon>Polyphaga</taxon>
        <taxon>Cucujiformia</taxon>
        <taxon>Tenebrionidae</taxon>
        <taxon>Tenebrionidae incertae sedis</taxon>
        <taxon>Tribolium</taxon>
    </lineage>
</organism>
<dbReference type="Proteomes" id="UP000007266">
    <property type="component" value="Linkage group 9"/>
</dbReference>
<feature type="chain" id="PRO_5003090469" description="Osiris 18" evidence="2">
    <location>
        <begin position="18"/>
        <end position="246"/>
    </location>
</feature>
<dbReference type="PhylomeDB" id="D6X0W6"/>
<evidence type="ECO:0008006" key="5">
    <source>
        <dbReference type="Google" id="ProtNLM"/>
    </source>
</evidence>
<reference evidence="3 4" key="1">
    <citation type="journal article" date="2008" name="Nature">
        <title>The genome of the model beetle and pest Tribolium castaneum.</title>
        <authorList>
            <consortium name="Tribolium Genome Sequencing Consortium"/>
            <person name="Richards S."/>
            <person name="Gibbs R.A."/>
            <person name="Weinstock G.M."/>
            <person name="Brown S.J."/>
            <person name="Denell R."/>
            <person name="Beeman R.W."/>
            <person name="Gibbs R."/>
            <person name="Beeman R.W."/>
            <person name="Brown S.J."/>
            <person name="Bucher G."/>
            <person name="Friedrich M."/>
            <person name="Grimmelikhuijzen C.J."/>
            <person name="Klingler M."/>
            <person name="Lorenzen M."/>
            <person name="Richards S."/>
            <person name="Roth S."/>
            <person name="Schroder R."/>
            <person name="Tautz D."/>
            <person name="Zdobnov E.M."/>
            <person name="Muzny D."/>
            <person name="Gibbs R.A."/>
            <person name="Weinstock G.M."/>
            <person name="Attaway T."/>
            <person name="Bell S."/>
            <person name="Buhay C.J."/>
            <person name="Chandrabose M.N."/>
            <person name="Chavez D."/>
            <person name="Clerk-Blankenburg K.P."/>
            <person name="Cree A."/>
            <person name="Dao M."/>
            <person name="Davis C."/>
            <person name="Chacko J."/>
            <person name="Dinh H."/>
            <person name="Dugan-Rocha S."/>
            <person name="Fowler G."/>
            <person name="Garner T.T."/>
            <person name="Garnes J."/>
            <person name="Gnirke A."/>
            <person name="Hawes A."/>
            <person name="Hernandez J."/>
            <person name="Hines S."/>
            <person name="Holder M."/>
            <person name="Hume J."/>
            <person name="Jhangiani S.N."/>
            <person name="Joshi V."/>
            <person name="Khan Z.M."/>
            <person name="Jackson L."/>
            <person name="Kovar C."/>
            <person name="Kowis A."/>
            <person name="Lee S."/>
            <person name="Lewis L.R."/>
            <person name="Margolis J."/>
            <person name="Morgan M."/>
            <person name="Nazareth L.V."/>
            <person name="Nguyen N."/>
            <person name="Okwuonu G."/>
            <person name="Parker D."/>
            <person name="Richards S."/>
            <person name="Ruiz S.J."/>
            <person name="Santibanez J."/>
            <person name="Savard J."/>
            <person name="Scherer S.E."/>
            <person name="Schneider B."/>
            <person name="Sodergren E."/>
            <person name="Tautz D."/>
            <person name="Vattahil S."/>
            <person name="Villasana D."/>
            <person name="White C.S."/>
            <person name="Wright R."/>
            <person name="Park Y."/>
            <person name="Beeman R.W."/>
            <person name="Lord J."/>
            <person name="Oppert B."/>
            <person name="Lorenzen M."/>
            <person name="Brown S."/>
            <person name="Wang L."/>
            <person name="Savard J."/>
            <person name="Tautz D."/>
            <person name="Richards S."/>
            <person name="Weinstock G."/>
            <person name="Gibbs R.A."/>
            <person name="Liu Y."/>
            <person name="Worley K."/>
            <person name="Weinstock G."/>
            <person name="Elsik C.G."/>
            <person name="Reese J.T."/>
            <person name="Elhaik E."/>
            <person name="Landan G."/>
            <person name="Graur D."/>
            <person name="Arensburger P."/>
            <person name="Atkinson P."/>
            <person name="Beeman R.W."/>
            <person name="Beidler J."/>
            <person name="Brown S.J."/>
            <person name="Demuth J.P."/>
            <person name="Drury D.W."/>
            <person name="Du Y.Z."/>
            <person name="Fujiwara H."/>
            <person name="Lorenzen M."/>
            <person name="Maselli V."/>
            <person name="Osanai M."/>
            <person name="Park Y."/>
            <person name="Robertson H.M."/>
            <person name="Tu Z."/>
            <person name="Wang J.J."/>
            <person name="Wang S."/>
            <person name="Richards S."/>
            <person name="Song H."/>
            <person name="Zhang L."/>
            <person name="Sodergren E."/>
            <person name="Werner D."/>
            <person name="Stanke M."/>
            <person name="Morgenstern B."/>
            <person name="Solovyev V."/>
            <person name="Kosarev P."/>
            <person name="Brown G."/>
            <person name="Chen H.C."/>
            <person name="Ermolaeva O."/>
            <person name="Hlavina W."/>
            <person name="Kapustin Y."/>
            <person name="Kiryutin B."/>
            <person name="Kitts P."/>
            <person name="Maglott D."/>
            <person name="Pruitt K."/>
            <person name="Sapojnikov V."/>
            <person name="Souvorov A."/>
            <person name="Mackey A.J."/>
            <person name="Waterhouse R.M."/>
            <person name="Wyder S."/>
            <person name="Zdobnov E.M."/>
            <person name="Zdobnov E.M."/>
            <person name="Wyder S."/>
            <person name="Kriventseva E.V."/>
            <person name="Kadowaki T."/>
            <person name="Bork P."/>
            <person name="Aranda M."/>
            <person name="Bao R."/>
            <person name="Beermann A."/>
            <person name="Berns N."/>
            <person name="Bolognesi R."/>
            <person name="Bonneton F."/>
            <person name="Bopp D."/>
            <person name="Brown S.J."/>
            <person name="Bucher G."/>
            <person name="Butts T."/>
            <person name="Chaumot A."/>
            <person name="Denell R.E."/>
            <person name="Ferrier D.E."/>
            <person name="Friedrich M."/>
            <person name="Gordon C.M."/>
            <person name="Jindra M."/>
            <person name="Klingler M."/>
            <person name="Lan Q."/>
            <person name="Lattorff H.M."/>
            <person name="Laudet V."/>
            <person name="von Levetsow C."/>
            <person name="Liu Z."/>
            <person name="Lutz R."/>
            <person name="Lynch J.A."/>
            <person name="da Fonseca R.N."/>
            <person name="Posnien N."/>
            <person name="Reuter R."/>
            <person name="Roth S."/>
            <person name="Savard J."/>
            <person name="Schinko J.B."/>
            <person name="Schmitt C."/>
            <person name="Schoppmeier M."/>
            <person name="Schroder R."/>
            <person name="Shippy T.D."/>
            <person name="Simonnet F."/>
            <person name="Marques-Souza H."/>
            <person name="Tautz D."/>
            <person name="Tomoyasu Y."/>
            <person name="Trauner J."/>
            <person name="Van der Zee M."/>
            <person name="Vervoort M."/>
            <person name="Wittkopp N."/>
            <person name="Wimmer E.A."/>
            <person name="Yang X."/>
            <person name="Jones A.K."/>
            <person name="Sattelle D.B."/>
            <person name="Ebert P.R."/>
            <person name="Nelson D."/>
            <person name="Scott J.G."/>
            <person name="Beeman R.W."/>
            <person name="Muthukrishnan S."/>
            <person name="Kramer K.J."/>
            <person name="Arakane Y."/>
            <person name="Beeman R.W."/>
            <person name="Zhu Q."/>
            <person name="Hogenkamp D."/>
            <person name="Dixit R."/>
            <person name="Oppert B."/>
            <person name="Jiang H."/>
            <person name="Zou Z."/>
            <person name="Marshall J."/>
            <person name="Elpidina E."/>
            <person name="Vinokurov K."/>
            <person name="Oppert C."/>
            <person name="Zou Z."/>
            <person name="Evans J."/>
            <person name="Lu Z."/>
            <person name="Zhao P."/>
            <person name="Sumathipala N."/>
            <person name="Altincicek B."/>
            <person name="Vilcinskas A."/>
            <person name="Williams M."/>
            <person name="Hultmark D."/>
            <person name="Hetru C."/>
            <person name="Jiang H."/>
            <person name="Grimmelikhuijzen C.J."/>
            <person name="Hauser F."/>
            <person name="Cazzamali G."/>
            <person name="Williamson M."/>
            <person name="Park Y."/>
            <person name="Li B."/>
            <person name="Tanaka Y."/>
            <person name="Predel R."/>
            <person name="Neupert S."/>
            <person name="Schachtner J."/>
            <person name="Verleyen P."/>
            <person name="Raible F."/>
            <person name="Bork P."/>
            <person name="Friedrich M."/>
            <person name="Walden K.K."/>
            <person name="Robertson H.M."/>
            <person name="Angeli S."/>
            <person name="Foret S."/>
            <person name="Bucher G."/>
            <person name="Schuetz S."/>
            <person name="Maleszka R."/>
            <person name="Wimmer E.A."/>
            <person name="Beeman R.W."/>
            <person name="Lorenzen M."/>
            <person name="Tomoyasu Y."/>
            <person name="Miller S.C."/>
            <person name="Grossmann D."/>
            <person name="Bucher G."/>
        </authorList>
    </citation>
    <scope>NUCLEOTIDE SEQUENCE [LARGE SCALE GENOMIC DNA]</scope>
    <source>
        <strain evidence="3 4">Georgia GA2</strain>
    </source>
</reference>
<dbReference type="PANTHER" id="PTHR21879:SF13">
    <property type="entry name" value="OSIRIS 18"/>
    <property type="match status" value="1"/>
</dbReference>
<accession>D6X0W6</accession>
<dbReference type="AlphaFoldDB" id="D6X0W6"/>
<dbReference type="FunCoup" id="D6X0W6">
    <property type="interactions" value="74"/>
</dbReference>
<dbReference type="InParanoid" id="D6X0W6"/>
<dbReference type="Pfam" id="PF07898">
    <property type="entry name" value="DUF1676"/>
    <property type="match status" value="1"/>
</dbReference>
<feature type="transmembrane region" description="Helical" evidence="1">
    <location>
        <begin position="168"/>
        <end position="185"/>
    </location>
</feature>
<feature type="transmembrane region" description="Helical" evidence="1">
    <location>
        <begin position="138"/>
        <end position="161"/>
    </location>
</feature>
<dbReference type="eggNOG" id="ENOG502S0FH">
    <property type="taxonomic scope" value="Eukaryota"/>
</dbReference>
<name>D6X0W6_TRICA</name>
<feature type="signal peptide" evidence="2">
    <location>
        <begin position="1"/>
        <end position="17"/>
    </location>
</feature>
<proteinExistence type="predicted"/>
<keyword evidence="1" id="KW-1133">Transmembrane helix</keyword>
<dbReference type="KEGG" id="tca:657439"/>
<sequence length="246" mass="27381">MSSKLVLVLTVVALAHADPSAVDVLQDIYHSCLKDFSVSCAKPKALAWMSYIADKPEIKVTEDLVIVKKRSMEEERSEPEDIFDKFEDFLQSHDVVAKVPQVLQPGGFLGGLVPRSLQPEEVKVPLAVTGRSKIVKKVIVPFLLGLKFKTAVLVPLALALIALKTWKALTLGLLSLVLTGALLIFKLSKPKINYEVVHFPHHHDHHVDHIVDHHEHHVDHPPATGWDHPGYGRELSAQEMAYNAYL</sequence>